<evidence type="ECO:0000259" key="1">
    <source>
        <dbReference type="Pfam" id="PF22936"/>
    </source>
</evidence>
<dbReference type="OrthoDB" id="4361473at2759"/>
<feature type="domain" description="Retrovirus-related Pol polyprotein from transposon TNT 1-94-like beta-barrel" evidence="1">
    <location>
        <begin position="129"/>
        <end position="205"/>
    </location>
</feature>
<evidence type="ECO:0000313" key="2">
    <source>
        <dbReference type="EMBL" id="KNZ52183.1"/>
    </source>
</evidence>
<dbReference type="GO" id="GO:0003676">
    <property type="term" value="F:nucleic acid binding"/>
    <property type="evidence" value="ECO:0007669"/>
    <property type="project" value="InterPro"/>
</dbReference>
<sequence>LTGIKIEEDIITYDLLNRLPSSLDNIKQRITHSPEGNEIKPETLLHHLEIHLNELRVSNSNRGESIAATMYTSEDQRCTAGTHNPNSKTHTKDKCWAIYPEKRVAFLKKRDESQVSYFSTLSSLSSPVFILDSGSSSHMVSDRNFFTNLDEGEDGVINTSCGLSTLKIEGKGSIKLKFKNRTVVFHNVLFVPKITINVISVRHLLLEQCQINFDINHFTIRKNEEIFLDGHYENNLPVLKLEPILHYSHLSSAEILHKSLGHVSFCRLRPSFKNRSSSADKPFEELHLDLIGPITPLSHKQHKYILTIVDGYTRFVAAIPLTTKSELNLWNEVLSSCVLALNQIPAHRSKKSPYELFKNATIPLEFFKPMGNPVAVLSNQRKSKLEPRGDFGKLIGLNAELKSYRIKLEDGRIVNSKSVKFLDFDTKDSTLPDYGELLIEDRIEPLNKSPANSKQTEDSINNVESVKEEEEENEFLNDYHSIEEDTTDNENDVADLLIPNPDEPVGRVLRERTLHVKPVKYSHFSEDPTTFKQAIRSENGSGWLGQTEEFEKLFLDRFPNSSAHSPDTLLGMNLVINDSSIGLSQPALIKKGIEMLNLENCRPVKTPLTPAVQLHTAADKDHQEFLKLNINYRSYTGMLNYLACRTRPDLAAPVSILSKFNQKPGLSHWKEVVHCWKYLKGTSGLGLLLQPKQDKFLDRISWYTDATWAEDQESRISRSGSLAFWKSCPILWNSKKQKNITMSSTESELNALSDGEQENLWLSFLIEELWKIKLGPTLFHIDNKGLLEKLKNFGSNSKTKHLDIKAKNLREKFSNKEIDVELVPSSEMMADSLTKAAPLSSIKKLQEKCLPILSSTTKEGC</sequence>
<reference evidence="2 3" key="1">
    <citation type="submission" date="2015-08" db="EMBL/GenBank/DDBJ databases">
        <title>Next Generation Sequencing and Analysis of the Genome of Puccinia sorghi L Schw, the Causal Agent of Maize Common Rust.</title>
        <authorList>
            <person name="Rochi L."/>
            <person name="Burguener G."/>
            <person name="Darino M."/>
            <person name="Turjanski A."/>
            <person name="Kreff E."/>
            <person name="Dieguez M.J."/>
            <person name="Sacco F."/>
        </authorList>
    </citation>
    <scope>NUCLEOTIDE SEQUENCE [LARGE SCALE GENOMIC DNA]</scope>
    <source>
        <strain evidence="2 3">RO10H11247</strain>
    </source>
</reference>
<keyword evidence="3" id="KW-1185">Reference proteome</keyword>
<gene>
    <name evidence="2" type="ORF">VP01_3659g2</name>
</gene>
<evidence type="ECO:0000313" key="3">
    <source>
        <dbReference type="Proteomes" id="UP000037035"/>
    </source>
</evidence>
<dbReference type="Proteomes" id="UP000037035">
    <property type="component" value="Unassembled WGS sequence"/>
</dbReference>
<proteinExistence type="predicted"/>
<name>A0A0L6UUG1_9BASI</name>
<dbReference type="EMBL" id="LAVV01008678">
    <property type="protein sequence ID" value="KNZ52183.1"/>
    <property type="molecule type" value="Genomic_DNA"/>
</dbReference>
<dbReference type="Pfam" id="PF22936">
    <property type="entry name" value="Pol_BBD"/>
    <property type="match status" value="1"/>
</dbReference>
<dbReference type="VEuPathDB" id="FungiDB:VP01_3659g2"/>
<dbReference type="SUPFAM" id="SSF53098">
    <property type="entry name" value="Ribonuclease H-like"/>
    <property type="match status" value="1"/>
</dbReference>
<dbReference type="CDD" id="cd09272">
    <property type="entry name" value="RNase_HI_RT_Ty1"/>
    <property type="match status" value="1"/>
</dbReference>
<comment type="caution">
    <text evidence="2">The sequence shown here is derived from an EMBL/GenBank/DDBJ whole genome shotgun (WGS) entry which is preliminary data.</text>
</comment>
<accession>A0A0L6UUG1</accession>
<feature type="non-terminal residue" evidence="2">
    <location>
        <position position="1"/>
    </location>
</feature>
<dbReference type="InterPro" id="IPR036397">
    <property type="entry name" value="RNaseH_sf"/>
</dbReference>
<dbReference type="PANTHER" id="PTHR11439:SF467">
    <property type="entry name" value="INTEGRASE CATALYTIC DOMAIN-CONTAINING PROTEIN"/>
    <property type="match status" value="1"/>
</dbReference>
<dbReference type="InterPro" id="IPR012337">
    <property type="entry name" value="RNaseH-like_sf"/>
</dbReference>
<dbReference type="Gene3D" id="3.30.420.10">
    <property type="entry name" value="Ribonuclease H-like superfamily/Ribonuclease H"/>
    <property type="match status" value="1"/>
</dbReference>
<organism evidence="2 3">
    <name type="scientific">Puccinia sorghi</name>
    <dbReference type="NCBI Taxonomy" id="27349"/>
    <lineage>
        <taxon>Eukaryota</taxon>
        <taxon>Fungi</taxon>
        <taxon>Dikarya</taxon>
        <taxon>Basidiomycota</taxon>
        <taxon>Pucciniomycotina</taxon>
        <taxon>Pucciniomycetes</taxon>
        <taxon>Pucciniales</taxon>
        <taxon>Pucciniaceae</taxon>
        <taxon>Puccinia</taxon>
    </lineage>
</organism>
<protein>
    <recommendedName>
        <fullName evidence="1">Retrovirus-related Pol polyprotein from transposon TNT 1-94-like beta-barrel domain-containing protein</fullName>
    </recommendedName>
</protein>
<dbReference type="PANTHER" id="PTHR11439">
    <property type="entry name" value="GAG-POL-RELATED RETROTRANSPOSON"/>
    <property type="match status" value="1"/>
</dbReference>
<dbReference type="InterPro" id="IPR054722">
    <property type="entry name" value="PolX-like_BBD"/>
</dbReference>
<dbReference type="AlphaFoldDB" id="A0A0L6UUG1"/>